<comment type="pathway">
    <text evidence="2">Lipid metabolism; butanoate metabolism.</text>
</comment>
<keyword evidence="5" id="KW-0276">Fatty acid metabolism</keyword>
<dbReference type="GO" id="GO:0016509">
    <property type="term" value="F:long-chain (3S)-3-hydroxyacyl-CoA dehydrogenase (NAD+) activity"/>
    <property type="evidence" value="ECO:0007669"/>
    <property type="project" value="TreeGrafter"/>
</dbReference>
<dbReference type="AlphaFoldDB" id="A0A1I7MKI9"/>
<keyword evidence="10" id="KW-0456">Lyase</keyword>
<name>A0A1I7MKI9_9MICC</name>
<proteinExistence type="inferred from homology"/>
<keyword evidence="9" id="KW-0443">Lipid metabolism</keyword>
<feature type="domain" description="3-hydroxyacyl-CoA dehydrogenase C-terminal" evidence="13">
    <location>
        <begin position="539"/>
        <end position="622"/>
    </location>
</feature>
<comment type="similarity">
    <text evidence="3">In the central section; belongs to the 3-hydroxyacyl-CoA dehydrogenase family.</text>
</comment>
<accession>A0A1I7MKI9</accession>
<evidence type="ECO:0000313" key="15">
    <source>
        <dbReference type="EMBL" id="SFV22410.1"/>
    </source>
</evidence>
<dbReference type="Gene3D" id="3.90.226.10">
    <property type="entry name" value="2-enoyl-CoA Hydratase, Chain A, domain 1"/>
    <property type="match status" value="1"/>
</dbReference>
<evidence type="ECO:0000256" key="7">
    <source>
        <dbReference type="ARBA" id="ARBA00023002"/>
    </source>
</evidence>
<dbReference type="UniPathway" id="UPA00659"/>
<protein>
    <submittedName>
        <fullName evidence="15">3-hydroxyacyl-CoA dehydrogenase</fullName>
    </submittedName>
</protein>
<evidence type="ECO:0000259" key="13">
    <source>
        <dbReference type="Pfam" id="PF00725"/>
    </source>
</evidence>
<dbReference type="CDD" id="cd06558">
    <property type="entry name" value="crotonase-like"/>
    <property type="match status" value="1"/>
</dbReference>
<dbReference type="Pfam" id="PF02737">
    <property type="entry name" value="3HCDH_N"/>
    <property type="match status" value="1"/>
</dbReference>
<keyword evidence="6" id="KW-0442">Lipid degradation</keyword>
<dbReference type="GO" id="GO:0004300">
    <property type="term" value="F:enoyl-CoA hydratase activity"/>
    <property type="evidence" value="ECO:0007669"/>
    <property type="project" value="TreeGrafter"/>
</dbReference>
<dbReference type="GO" id="GO:0006635">
    <property type="term" value="P:fatty acid beta-oxidation"/>
    <property type="evidence" value="ECO:0007669"/>
    <property type="project" value="UniProtKB-UniPathway"/>
</dbReference>
<evidence type="ECO:0000256" key="5">
    <source>
        <dbReference type="ARBA" id="ARBA00022832"/>
    </source>
</evidence>
<evidence type="ECO:0000256" key="1">
    <source>
        <dbReference type="ARBA" id="ARBA00005005"/>
    </source>
</evidence>
<reference evidence="15 16" key="1">
    <citation type="submission" date="2016-10" db="EMBL/GenBank/DDBJ databases">
        <authorList>
            <person name="de Groot N.N."/>
        </authorList>
    </citation>
    <scope>NUCLEOTIDE SEQUENCE [LARGE SCALE GENOMIC DNA]</scope>
    <source>
        <strain evidence="15 16">CGMCC 1.7054</strain>
    </source>
</reference>
<dbReference type="FunFam" id="3.40.50.720:FF:000009">
    <property type="entry name" value="Fatty oxidation complex, alpha subunit"/>
    <property type="match status" value="1"/>
</dbReference>
<evidence type="ECO:0000256" key="10">
    <source>
        <dbReference type="ARBA" id="ARBA00023239"/>
    </source>
</evidence>
<dbReference type="RefSeq" id="WP_091696308.1">
    <property type="nucleotide sequence ID" value="NZ_FPCG01000004.1"/>
</dbReference>
<evidence type="ECO:0000256" key="6">
    <source>
        <dbReference type="ARBA" id="ARBA00022963"/>
    </source>
</evidence>
<comment type="pathway">
    <text evidence="1">Lipid metabolism; fatty acid beta-oxidation.</text>
</comment>
<dbReference type="PANTHER" id="PTHR43612">
    <property type="entry name" value="TRIFUNCTIONAL ENZYME SUBUNIT ALPHA"/>
    <property type="match status" value="1"/>
</dbReference>
<dbReference type="Pfam" id="PF00378">
    <property type="entry name" value="ECH_1"/>
    <property type="match status" value="1"/>
</dbReference>
<evidence type="ECO:0000256" key="9">
    <source>
        <dbReference type="ARBA" id="ARBA00023098"/>
    </source>
</evidence>
<evidence type="ECO:0000256" key="3">
    <source>
        <dbReference type="ARBA" id="ARBA00007005"/>
    </source>
</evidence>
<dbReference type="InterPro" id="IPR029045">
    <property type="entry name" value="ClpP/crotonase-like_dom_sf"/>
</dbReference>
<dbReference type="EMBL" id="FPCG01000004">
    <property type="protein sequence ID" value="SFV22410.1"/>
    <property type="molecule type" value="Genomic_DNA"/>
</dbReference>
<comment type="catalytic activity">
    <reaction evidence="12">
        <text>a (3S)-3-hydroxyacyl-CoA + NAD(+) = a 3-oxoacyl-CoA + NADH + H(+)</text>
        <dbReference type="Rhea" id="RHEA:22432"/>
        <dbReference type="ChEBI" id="CHEBI:15378"/>
        <dbReference type="ChEBI" id="CHEBI:57318"/>
        <dbReference type="ChEBI" id="CHEBI:57540"/>
        <dbReference type="ChEBI" id="CHEBI:57945"/>
        <dbReference type="ChEBI" id="CHEBI:90726"/>
        <dbReference type="EC" id="1.1.1.35"/>
    </reaction>
</comment>
<dbReference type="InterPro" id="IPR001753">
    <property type="entry name" value="Enoyl-CoA_hydra/iso"/>
</dbReference>
<dbReference type="InterPro" id="IPR036291">
    <property type="entry name" value="NAD(P)-bd_dom_sf"/>
</dbReference>
<dbReference type="SUPFAM" id="SSF52096">
    <property type="entry name" value="ClpP/crotonase"/>
    <property type="match status" value="1"/>
</dbReference>
<keyword evidence="8" id="KW-0520">NAD</keyword>
<dbReference type="Gene3D" id="3.40.50.720">
    <property type="entry name" value="NAD(P)-binding Rossmann-like Domain"/>
    <property type="match status" value="1"/>
</dbReference>
<dbReference type="OrthoDB" id="9771883at2"/>
<dbReference type="Pfam" id="PF00725">
    <property type="entry name" value="3HCDH"/>
    <property type="match status" value="1"/>
</dbReference>
<sequence>MTTADRFDRFHELAALFPDEVITRAEVTDLDLPGDRGTLALLTLDNHAGPRRPTTLGPNSLIGIGEVLDVQAQRARDGQIAAVAIVGKPGFLVAGADLGSIKRLTRHEHGQLMAELGHEVYNTLTDFPVPSFAFINGMALGGGLEIALACQYRTISTAAAGLGLPETHLGLIPGWGGVWKTPRLIGPEAAVTLIFENPLNGNRTLKGAAAYELGLADALLDAGQDPADTTAFVQASVDWAAQVVAGDAQALEQIERHRSRDTSEEAWGRAVQKAERIVQAKTGGHVPAPARALEVFAQGQHRTREESAQAECDALADLMQTPEFHHTVYAFLDVVQKRSKNPAGAPSADLARPVRKVGVVGAGLMAGQLALLFAQRLQVPVVMTDIDQERVDRGVSSVHEQVDKLVSKGRLKSEMAEGLKGLVSGSVSKDVYADADFVIEAVFEEMGVKKQVLSELEAIVSPECILATNTSSLSVTEMASVLQHPERMVGFHFFNPVAVMPLLEIVRGPQTTDEVLATAFATAKTLGKTAVLVQDATAFVVNRILLRQMGEIQNSFDQGTPAEVADHALDPMALPMTPFTLLAMVGVPVAQHVTESLNASFGDERFPVSQNLQALVDHRVKGIWAEDGSQTIPEQTLALMEFGDAPQTSEELLVRVQDALAEEIGLMLDEGVVADAEDIDLCMILGAGWPLHLGGITPYLDEVGASERVNGRRFHT</sequence>
<keyword evidence="7" id="KW-0560">Oxidoreductase</keyword>
<evidence type="ECO:0000256" key="8">
    <source>
        <dbReference type="ARBA" id="ARBA00023027"/>
    </source>
</evidence>
<keyword evidence="11" id="KW-0511">Multifunctional enzyme</keyword>
<keyword evidence="16" id="KW-1185">Reference proteome</keyword>
<dbReference type="InterPro" id="IPR006176">
    <property type="entry name" value="3-OHacyl-CoA_DH_NAD-bd"/>
</dbReference>
<dbReference type="InterPro" id="IPR050136">
    <property type="entry name" value="FA_oxidation_alpha_subunit"/>
</dbReference>
<dbReference type="Proteomes" id="UP000198881">
    <property type="component" value="Unassembled WGS sequence"/>
</dbReference>
<dbReference type="InterPro" id="IPR006108">
    <property type="entry name" value="3HC_DH_C"/>
</dbReference>
<dbReference type="GO" id="GO:0070403">
    <property type="term" value="F:NAD+ binding"/>
    <property type="evidence" value="ECO:0007669"/>
    <property type="project" value="InterPro"/>
</dbReference>
<comment type="similarity">
    <text evidence="4">Belongs to the 3-hydroxyacyl-CoA dehydrogenase family.</text>
</comment>
<dbReference type="Gene3D" id="1.10.1040.50">
    <property type="match status" value="1"/>
</dbReference>
<evidence type="ECO:0000256" key="12">
    <source>
        <dbReference type="ARBA" id="ARBA00049556"/>
    </source>
</evidence>
<evidence type="ECO:0000256" key="2">
    <source>
        <dbReference type="ARBA" id="ARBA00005086"/>
    </source>
</evidence>
<organism evidence="15 16">
    <name type="scientific">Micrococcus terreus</name>
    <dbReference type="NCBI Taxonomy" id="574650"/>
    <lineage>
        <taxon>Bacteria</taxon>
        <taxon>Bacillati</taxon>
        <taxon>Actinomycetota</taxon>
        <taxon>Actinomycetes</taxon>
        <taxon>Micrococcales</taxon>
        <taxon>Micrococcaceae</taxon>
        <taxon>Micrococcus</taxon>
    </lineage>
</organism>
<dbReference type="PANTHER" id="PTHR43612:SF3">
    <property type="entry name" value="TRIFUNCTIONAL ENZYME SUBUNIT ALPHA, MITOCHONDRIAL"/>
    <property type="match status" value="1"/>
</dbReference>
<feature type="domain" description="3-hydroxyacyl-CoA dehydrogenase NAD binding" evidence="14">
    <location>
        <begin position="356"/>
        <end position="535"/>
    </location>
</feature>
<evidence type="ECO:0000256" key="4">
    <source>
        <dbReference type="ARBA" id="ARBA00009463"/>
    </source>
</evidence>
<gene>
    <name evidence="15" type="ORF">SAMN04487966_104110</name>
</gene>
<evidence type="ECO:0000313" key="16">
    <source>
        <dbReference type="Proteomes" id="UP000198881"/>
    </source>
</evidence>
<dbReference type="SUPFAM" id="SSF48179">
    <property type="entry name" value="6-phosphogluconate dehydrogenase C-terminal domain-like"/>
    <property type="match status" value="2"/>
</dbReference>
<evidence type="ECO:0000259" key="14">
    <source>
        <dbReference type="Pfam" id="PF02737"/>
    </source>
</evidence>
<evidence type="ECO:0000256" key="11">
    <source>
        <dbReference type="ARBA" id="ARBA00023268"/>
    </source>
</evidence>
<dbReference type="STRING" id="574650.SAMN04487966_104110"/>
<dbReference type="SUPFAM" id="SSF51735">
    <property type="entry name" value="NAD(P)-binding Rossmann-fold domains"/>
    <property type="match status" value="1"/>
</dbReference>
<dbReference type="InterPro" id="IPR008927">
    <property type="entry name" value="6-PGluconate_DH-like_C_sf"/>
</dbReference>